<dbReference type="Pfam" id="PF00072">
    <property type="entry name" value="Response_reg"/>
    <property type="match status" value="1"/>
</dbReference>
<keyword evidence="4" id="KW-0238">DNA-binding</keyword>
<gene>
    <name evidence="8" type="ORF">J8C06_09195</name>
</gene>
<evidence type="ECO:0000256" key="4">
    <source>
        <dbReference type="ARBA" id="ARBA00023125"/>
    </source>
</evidence>
<dbReference type="PROSITE" id="PS50110">
    <property type="entry name" value="RESPONSE_REGULATORY"/>
    <property type="match status" value="1"/>
</dbReference>
<evidence type="ECO:0000256" key="3">
    <source>
        <dbReference type="ARBA" id="ARBA00023015"/>
    </source>
</evidence>
<proteinExistence type="predicted"/>
<name>A0ABX8B6B5_9BACT</name>
<sequence length="232" mass="25171">MARILVIDDEPDVRLATVMSLQRGGHSTTEADSGVTAMRLLQQAGPFDLIVCDVMMPGMTGHEVCQLVRLNQATKDIPFIFLSAKRDVEERAEGIGLGADDYLGKPFALEELLIRVNSALAKHQAVVLGKATPDPLQQITLAQCIDLVVRHKLSGRLTTLIKAAQEGGGPISGAIFFEGGHAVHAKLEDRLGESAVREILASPLLMYSFEAYEVTDQITMAMDITRLIKKHG</sequence>
<evidence type="ECO:0000313" key="9">
    <source>
        <dbReference type="Proteomes" id="UP000676506"/>
    </source>
</evidence>
<dbReference type="Proteomes" id="UP000676506">
    <property type="component" value="Chromosome 1"/>
</dbReference>
<dbReference type="InterPro" id="IPR011006">
    <property type="entry name" value="CheY-like_superfamily"/>
</dbReference>
<keyword evidence="1 6" id="KW-0597">Phosphoprotein</keyword>
<evidence type="ECO:0000256" key="1">
    <source>
        <dbReference type="ARBA" id="ARBA00022553"/>
    </source>
</evidence>
<reference evidence="8 9" key="1">
    <citation type="submission" date="2021-03" db="EMBL/GenBank/DDBJ databases">
        <title>Genomic and phenotypic characterization of Chloracidobacterium isolates provides evidence for multiple species.</title>
        <authorList>
            <person name="Saini M.K."/>
            <person name="Costas A.M.G."/>
            <person name="Tank M."/>
            <person name="Bryant D.A."/>
        </authorList>
    </citation>
    <scope>NUCLEOTIDE SEQUENCE [LARGE SCALE GENOMIC DNA]</scope>
    <source>
        <strain evidence="8 9">BV2-C</strain>
    </source>
</reference>
<dbReference type="PANTHER" id="PTHR48111:SF1">
    <property type="entry name" value="TWO-COMPONENT RESPONSE REGULATOR ORR33"/>
    <property type="match status" value="1"/>
</dbReference>
<evidence type="ECO:0000256" key="5">
    <source>
        <dbReference type="ARBA" id="ARBA00023163"/>
    </source>
</evidence>
<dbReference type="SMART" id="SM00448">
    <property type="entry name" value="REC"/>
    <property type="match status" value="1"/>
</dbReference>
<accession>A0ABX8B6B5</accession>
<dbReference type="InterPro" id="IPR001789">
    <property type="entry name" value="Sig_transdc_resp-reg_receiver"/>
</dbReference>
<dbReference type="InterPro" id="IPR039420">
    <property type="entry name" value="WalR-like"/>
</dbReference>
<organism evidence="8 9">
    <name type="scientific">Chloracidobacterium validum</name>
    <dbReference type="NCBI Taxonomy" id="2821543"/>
    <lineage>
        <taxon>Bacteria</taxon>
        <taxon>Pseudomonadati</taxon>
        <taxon>Acidobacteriota</taxon>
        <taxon>Terriglobia</taxon>
        <taxon>Terriglobales</taxon>
        <taxon>Acidobacteriaceae</taxon>
        <taxon>Chloracidobacterium</taxon>
    </lineage>
</organism>
<feature type="domain" description="Response regulatory" evidence="7">
    <location>
        <begin position="3"/>
        <end position="120"/>
    </location>
</feature>
<dbReference type="RefSeq" id="WP_211428406.1">
    <property type="nucleotide sequence ID" value="NZ_CP072648.1"/>
</dbReference>
<keyword evidence="3" id="KW-0805">Transcription regulation</keyword>
<evidence type="ECO:0000256" key="6">
    <source>
        <dbReference type="PROSITE-ProRule" id="PRU00169"/>
    </source>
</evidence>
<dbReference type="CDD" id="cd17574">
    <property type="entry name" value="REC_OmpR"/>
    <property type="match status" value="1"/>
</dbReference>
<dbReference type="EMBL" id="CP072648">
    <property type="protein sequence ID" value="QUW02516.1"/>
    <property type="molecule type" value="Genomic_DNA"/>
</dbReference>
<evidence type="ECO:0000259" key="7">
    <source>
        <dbReference type="PROSITE" id="PS50110"/>
    </source>
</evidence>
<evidence type="ECO:0000313" key="8">
    <source>
        <dbReference type="EMBL" id="QUW02516.1"/>
    </source>
</evidence>
<keyword evidence="5" id="KW-0804">Transcription</keyword>
<feature type="modified residue" description="4-aspartylphosphate" evidence="6">
    <location>
        <position position="53"/>
    </location>
</feature>
<dbReference type="Gene3D" id="3.40.50.2300">
    <property type="match status" value="1"/>
</dbReference>
<dbReference type="SUPFAM" id="SSF52172">
    <property type="entry name" value="CheY-like"/>
    <property type="match status" value="1"/>
</dbReference>
<dbReference type="PANTHER" id="PTHR48111">
    <property type="entry name" value="REGULATOR OF RPOS"/>
    <property type="match status" value="1"/>
</dbReference>
<protein>
    <submittedName>
        <fullName evidence="8">Response regulator transcription factor</fullName>
    </submittedName>
</protein>
<keyword evidence="2" id="KW-0902">Two-component regulatory system</keyword>
<keyword evidence="9" id="KW-1185">Reference proteome</keyword>
<evidence type="ECO:0000256" key="2">
    <source>
        <dbReference type="ARBA" id="ARBA00023012"/>
    </source>
</evidence>